<feature type="domain" description="Dynein heavy chain tail" evidence="1">
    <location>
        <begin position="11"/>
        <end position="194"/>
    </location>
</feature>
<name>A0A9R0B0S9_CYPCA</name>
<sequence>MHGLHHTSSVVMIHWTCQIKSVLSPQSVSDVGDTSGPLEEISFRKSRCGDLDSISKQLQKPGVFQIQAILQLYPSTYIPLFCKLAKQIQDSALQAQSDVSFPSLLKESCEELAQLKPLEIAPKLAHILDLIRVIWVNSSYYNSCDSITSLLCKEISLDRIFQCYVISSKQILNDCIQCCLAWTELYLHTSQLHHKYSVVA</sequence>
<dbReference type="KEGG" id="ccar:109085217"/>
<dbReference type="RefSeq" id="XP_042615651.1">
    <property type="nucleotide sequence ID" value="XM_042759717.1"/>
</dbReference>
<evidence type="ECO:0000313" key="3">
    <source>
        <dbReference type="RefSeq" id="XP_042615651.1"/>
    </source>
</evidence>
<organism evidence="3">
    <name type="scientific">Cyprinus carpio</name>
    <name type="common">Common carp</name>
    <dbReference type="NCBI Taxonomy" id="7962"/>
    <lineage>
        <taxon>Eukaryota</taxon>
        <taxon>Metazoa</taxon>
        <taxon>Chordata</taxon>
        <taxon>Craniata</taxon>
        <taxon>Vertebrata</taxon>
        <taxon>Euteleostomi</taxon>
        <taxon>Actinopterygii</taxon>
        <taxon>Neopterygii</taxon>
        <taxon>Teleostei</taxon>
        <taxon>Ostariophysi</taxon>
        <taxon>Cypriniformes</taxon>
        <taxon>Cyprinidae</taxon>
        <taxon>Cyprininae</taxon>
        <taxon>Cyprinus</taxon>
    </lineage>
</organism>
<accession>A0A9R0B0S9</accession>
<dbReference type="InterPro" id="IPR013594">
    <property type="entry name" value="Dynein_heavy_tail"/>
</dbReference>
<dbReference type="GeneID" id="109085217"/>
<dbReference type="GO" id="GO:0005858">
    <property type="term" value="C:axonemal dynein complex"/>
    <property type="evidence" value="ECO:0007669"/>
    <property type="project" value="TreeGrafter"/>
</dbReference>
<gene>
    <name evidence="2 3" type="primary">LOC109085217</name>
</gene>
<evidence type="ECO:0000259" key="1">
    <source>
        <dbReference type="Pfam" id="PF08385"/>
    </source>
</evidence>
<dbReference type="OrthoDB" id="10251809at2759"/>
<dbReference type="PANTHER" id="PTHR46532:SF11">
    <property type="entry name" value="DYNEIN AXONEMAL HEAVY CHAIN 12"/>
    <property type="match status" value="1"/>
</dbReference>
<dbReference type="GO" id="GO:0045505">
    <property type="term" value="F:dynein intermediate chain binding"/>
    <property type="evidence" value="ECO:0007669"/>
    <property type="project" value="InterPro"/>
</dbReference>
<dbReference type="PANTHER" id="PTHR46532">
    <property type="entry name" value="MALE FERTILITY FACTOR KL5"/>
    <property type="match status" value="1"/>
</dbReference>
<dbReference type="AlphaFoldDB" id="A0A9R0B0S9"/>
<dbReference type="Pfam" id="PF08385">
    <property type="entry name" value="DHC_N1"/>
    <property type="match status" value="1"/>
</dbReference>
<protein>
    <submittedName>
        <fullName evidence="2 3">Dynein axonemal heavy chain 2-like</fullName>
    </submittedName>
</protein>
<dbReference type="GO" id="GO:0051959">
    <property type="term" value="F:dynein light intermediate chain binding"/>
    <property type="evidence" value="ECO:0007669"/>
    <property type="project" value="InterPro"/>
</dbReference>
<dbReference type="Proteomes" id="UP001155660">
    <property type="component" value="Chromosome A7"/>
</dbReference>
<evidence type="ECO:0000313" key="2">
    <source>
        <dbReference type="RefSeq" id="XP_042615650.1"/>
    </source>
</evidence>
<reference evidence="2 3" key="1">
    <citation type="submission" date="2025-04" db="UniProtKB">
        <authorList>
            <consortium name="RefSeq"/>
        </authorList>
    </citation>
    <scope>IDENTIFICATION</scope>
    <source>
        <tissue evidence="2 3">Muscle</tissue>
    </source>
</reference>
<proteinExistence type="predicted"/>
<dbReference type="RefSeq" id="XP_042615650.1">
    <property type="nucleotide sequence ID" value="XM_042759716.1"/>
</dbReference>
<dbReference type="GO" id="GO:0007018">
    <property type="term" value="P:microtubule-based movement"/>
    <property type="evidence" value="ECO:0007669"/>
    <property type="project" value="InterPro"/>
</dbReference>
<dbReference type="InterPro" id="IPR026983">
    <property type="entry name" value="DHC"/>
</dbReference>